<dbReference type="SUPFAM" id="SSF53067">
    <property type="entry name" value="Actin-like ATPase domain"/>
    <property type="match status" value="3"/>
</dbReference>
<evidence type="ECO:0000256" key="3">
    <source>
        <dbReference type="ARBA" id="ARBA00022679"/>
    </source>
</evidence>
<keyword evidence="3 9" id="KW-0808">Transferase</keyword>
<feature type="region of interest" description="Disordered" evidence="10">
    <location>
        <begin position="385"/>
        <end position="407"/>
    </location>
</feature>
<evidence type="ECO:0000256" key="5">
    <source>
        <dbReference type="ARBA" id="ARBA00022723"/>
    </source>
</evidence>
<dbReference type="RefSeq" id="XP_028532176.1">
    <property type="nucleotide sequence ID" value="XM_028675604.1"/>
</dbReference>
<sequence>MNNTKINVKKKNIKYILGIEGSANKLGISIIDGDMKILVNMRRTFVSEIGCGFIPREISSHHKYYIIDMIQSCLKKLHIKITDISLICYTKGPGIGSALYIGYNVCKIFSLLFNIPVIGVNHCVAHIEMGIFITKLFHPIILYVSGSNTQIIYFNNHKKRYEIIGETLDIAIGNIIDRSARILKISNLPSPGYNVELLARKKFMLNILKKRKNRKNEALNILNEKNKLKCVNLQNKNMNDTNISNSVKIKHNNSILKQSNMNSIKCTNKNNDVNDIKNNDNYDYTELLFFPYTIKGMDISFSGYDYYISKYFSKYLNKNIKKIKMNLKNNKKESNYEEYNQSIQKKYRTENNSCDISVKKEEKVEEKNLKKEEFKNYNNIEVKSEDVSEKKDISSSNNSSEDNTIYHKDKKEFEKDNKIKSLQNENASICKIDDILNNNLSYVSLIKGDSYYEDNIIYKSENKKNYGDNDRYTEEDCSIETDSDFYEKYSSEEEKEIIDLSDEEKRKIQICYSLQHHIFSMLIEITERAISFTNSKEVIIVGGVGCNLFLQNMMKKMAKQKNIKIGFMDHSYCVDNGAMIAYTGYLQYLNSENKNIYNFENITIHQRYRTDDVLVTWR</sequence>
<comment type="subcellular location">
    <subcellularLocation>
        <location evidence="9">Cytoplasm</location>
    </subcellularLocation>
    <subcellularLocation>
        <location evidence="9">Nucleus</location>
    </subcellularLocation>
</comment>
<dbReference type="InterPro" id="IPR034680">
    <property type="entry name" value="Kae1_archaea_euk"/>
</dbReference>
<dbReference type="Gene3D" id="3.30.420.40">
    <property type="match status" value="4"/>
</dbReference>
<protein>
    <recommendedName>
        <fullName evidence="1">N(6)-L-threonylcarbamoyladenine synthase</fullName>
        <ecNumber evidence="1">2.3.1.234</ecNumber>
    </recommendedName>
    <alternativeName>
        <fullName evidence="7">N6-L-threonylcarbamoyladenine synthase</fullName>
    </alternativeName>
</protein>
<evidence type="ECO:0000256" key="2">
    <source>
        <dbReference type="ARBA" id="ARBA00022490"/>
    </source>
</evidence>
<feature type="binding site" evidence="9">
    <location>
        <position position="177"/>
    </location>
    <ligand>
        <name>substrate</name>
    </ligand>
</feature>
<feature type="binding site" evidence="9">
    <location>
        <position position="122"/>
    </location>
    <ligand>
        <name>a divalent metal cation</name>
        <dbReference type="ChEBI" id="CHEBI:60240"/>
    </ligand>
</feature>
<feature type="binding site" evidence="9">
    <location>
        <position position="192"/>
    </location>
    <ligand>
        <name>substrate</name>
    </ligand>
</feature>
<dbReference type="EC" id="2.3.1.234" evidence="1"/>
<evidence type="ECO:0000256" key="6">
    <source>
        <dbReference type="ARBA" id="ARBA00023315"/>
    </source>
</evidence>
<keyword evidence="13" id="KW-1185">Reference proteome</keyword>
<evidence type="ECO:0000256" key="10">
    <source>
        <dbReference type="SAM" id="MobiDB-lite"/>
    </source>
</evidence>
<reference evidence="12 13" key="1">
    <citation type="submission" date="2015-04" db="EMBL/GenBank/DDBJ databases">
        <authorList>
            <consortium name="Pathogen Informatics"/>
        </authorList>
    </citation>
    <scope>NUCLEOTIDE SEQUENCE [LARGE SCALE GENOMIC DNA]</scope>
    <source>
        <strain evidence="12 13">SGS1</strain>
    </source>
</reference>
<gene>
    <name evidence="12" type="primary">KAE1</name>
    <name evidence="12" type="ORF">PRELSG_0614300</name>
</gene>
<feature type="binding site" evidence="9">
    <location>
        <position position="575"/>
    </location>
    <ligand>
        <name>a divalent metal cation</name>
        <dbReference type="ChEBI" id="CHEBI:60240"/>
    </ligand>
</feature>
<dbReference type="GO" id="GO:0005634">
    <property type="term" value="C:nucleus"/>
    <property type="evidence" value="ECO:0007669"/>
    <property type="project" value="UniProtKB-SubCell"/>
</dbReference>
<evidence type="ECO:0000256" key="8">
    <source>
        <dbReference type="ARBA" id="ARBA00048117"/>
    </source>
</evidence>
<evidence type="ECO:0000256" key="1">
    <source>
        <dbReference type="ARBA" id="ARBA00012156"/>
    </source>
</evidence>
<dbReference type="OMA" id="HHRSWVV"/>
<comment type="similarity">
    <text evidence="9">Belongs to the KAE1 / TsaD family.</text>
</comment>
<feature type="binding site" evidence="9">
    <location>
        <position position="547"/>
    </location>
    <ligand>
        <name>substrate</name>
    </ligand>
</feature>
<dbReference type="GO" id="GO:0000408">
    <property type="term" value="C:EKC/KEOPS complex"/>
    <property type="evidence" value="ECO:0007669"/>
    <property type="project" value="InterPro"/>
</dbReference>
<dbReference type="KEGG" id="prel:PRELSG_0614300"/>
<feature type="domain" description="Gcp-like" evidence="11">
    <location>
        <begin position="508"/>
        <end position="582"/>
    </location>
</feature>
<evidence type="ECO:0000259" key="11">
    <source>
        <dbReference type="Pfam" id="PF00814"/>
    </source>
</evidence>
<keyword evidence="5 9" id="KW-0479">Metal-binding</keyword>
<evidence type="ECO:0000256" key="9">
    <source>
        <dbReference type="HAMAP-Rule" id="MF_03180"/>
    </source>
</evidence>
<dbReference type="HAMAP" id="MF_01446">
    <property type="entry name" value="Kae1"/>
    <property type="match status" value="1"/>
</dbReference>
<dbReference type="InterPro" id="IPR043129">
    <property type="entry name" value="ATPase_NBD"/>
</dbReference>
<dbReference type="GO" id="GO:0061711">
    <property type="term" value="F:tRNA N(6)-L-threonylcarbamoyladenine synthase activity"/>
    <property type="evidence" value="ECO:0007669"/>
    <property type="project" value="UniProtKB-EC"/>
</dbReference>
<dbReference type="AlphaFoldDB" id="A0A1J1H3N2"/>
<dbReference type="FunFam" id="3.30.420.40:FF:000210">
    <property type="entry name" value="Probable tRNA N6-adenosine threonylcarbamoyltransferase"/>
    <property type="match status" value="1"/>
</dbReference>
<dbReference type="InterPro" id="IPR000905">
    <property type="entry name" value="Gcp-like_dom"/>
</dbReference>
<dbReference type="GO" id="GO:0002949">
    <property type="term" value="P:tRNA threonylcarbamoyladenosine modification"/>
    <property type="evidence" value="ECO:0007669"/>
    <property type="project" value="UniProtKB-UniRule"/>
</dbReference>
<dbReference type="FunFam" id="3.30.420.40:FF:000105">
    <property type="entry name" value="Probable tRNA N6-adenosine threonylcarbamoyltransferase"/>
    <property type="match status" value="1"/>
</dbReference>
<comment type="catalytic activity">
    <reaction evidence="8 9">
        <text>L-threonylcarbamoyladenylate + adenosine(37) in tRNA = N(6)-L-threonylcarbamoyladenosine(37) in tRNA + AMP + H(+)</text>
        <dbReference type="Rhea" id="RHEA:37059"/>
        <dbReference type="Rhea" id="RHEA-COMP:10162"/>
        <dbReference type="Rhea" id="RHEA-COMP:10163"/>
        <dbReference type="ChEBI" id="CHEBI:15378"/>
        <dbReference type="ChEBI" id="CHEBI:73682"/>
        <dbReference type="ChEBI" id="CHEBI:74411"/>
        <dbReference type="ChEBI" id="CHEBI:74418"/>
        <dbReference type="ChEBI" id="CHEBI:456215"/>
        <dbReference type="EC" id="2.3.1.234"/>
    </reaction>
</comment>
<dbReference type="PANTHER" id="PTHR11735">
    <property type="entry name" value="TRNA N6-ADENOSINE THREONYLCARBAMOYLTRANSFERASE"/>
    <property type="match status" value="1"/>
</dbReference>
<dbReference type="PRINTS" id="PR00789">
    <property type="entry name" value="OSIALOPTASE"/>
</dbReference>
<accession>A0A1J1H3N2</accession>
<dbReference type="VEuPathDB" id="PlasmoDB:PRELSG_0614300"/>
<comment type="cofactor">
    <cofactor evidence="9">
        <name>a divalent metal cation</name>
        <dbReference type="ChEBI" id="CHEBI:60240"/>
    </cofactor>
    <text evidence="9">Binds 1 divalent metal cation per subunit.</text>
</comment>
<dbReference type="OrthoDB" id="10254073at2759"/>
<evidence type="ECO:0000313" key="13">
    <source>
        <dbReference type="Proteomes" id="UP000220158"/>
    </source>
</evidence>
<keyword evidence="9" id="KW-0539">Nucleus</keyword>
<dbReference type="GO" id="GO:0005737">
    <property type="term" value="C:cytoplasm"/>
    <property type="evidence" value="ECO:0007669"/>
    <property type="project" value="UniProtKB-SubCell"/>
</dbReference>
<dbReference type="EMBL" id="LN835301">
    <property type="protein sequence ID" value="CRG99168.1"/>
    <property type="molecule type" value="Genomic_DNA"/>
</dbReference>
<evidence type="ECO:0000256" key="4">
    <source>
        <dbReference type="ARBA" id="ARBA00022694"/>
    </source>
</evidence>
<evidence type="ECO:0000313" key="12">
    <source>
        <dbReference type="EMBL" id="CRG99168.1"/>
    </source>
</evidence>
<feature type="binding site" evidence="9">
    <location>
        <position position="196"/>
    </location>
    <ligand>
        <name>substrate</name>
    </ligand>
</feature>
<name>A0A1J1H3N2_PLARL</name>
<feature type="domain" description="Gcp-like" evidence="11">
    <location>
        <begin position="42"/>
        <end position="209"/>
    </location>
</feature>
<proteinExistence type="inferred from homology"/>
<dbReference type="PANTHER" id="PTHR11735:SF14">
    <property type="entry name" value="TRNA N6-ADENOSINE THREONYLCARBAMOYLTRANSFERASE"/>
    <property type="match status" value="1"/>
</dbReference>
<dbReference type="Proteomes" id="UP000220158">
    <property type="component" value="Chromosome 6"/>
</dbReference>
<organism evidence="12 13">
    <name type="scientific">Plasmodium relictum</name>
    <dbReference type="NCBI Taxonomy" id="85471"/>
    <lineage>
        <taxon>Eukaryota</taxon>
        <taxon>Sar</taxon>
        <taxon>Alveolata</taxon>
        <taxon>Apicomplexa</taxon>
        <taxon>Aconoidasida</taxon>
        <taxon>Haemosporida</taxon>
        <taxon>Plasmodiidae</taxon>
        <taxon>Plasmodium</taxon>
        <taxon>Plasmodium (Haemamoeba)</taxon>
    </lineage>
</organism>
<dbReference type="FunFam" id="3.30.420.40:FF:000158">
    <property type="entry name" value="Probable tRNA N6-adenosine threonylcarbamoyltransferase"/>
    <property type="match status" value="1"/>
</dbReference>
<dbReference type="InterPro" id="IPR017861">
    <property type="entry name" value="KAE1/TsaD"/>
</dbReference>
<comment type="caution">
    <text evidence="9">Lacks conserved residue(s) required for the propagation of feature annotation.</text>
</comment>
<dbReference type="Pfam" id="PF00814">
    <property type="entry name" value="TsaD"/>
    <property type="match status" value="2"/>
</dbReference>
<keyword evidence="2 9" id="KW-0963">Cytoplasm</keyword>
<feature type="binding site" evidence="9">
    <location>
        <position position="143"/>
    </location>
    <ligand>
        <name>a divalent metal cation</name>
        <dbReference type="ChEBI" id="CHEBI:60240"/>
    </ligand>
</feature>
<evidence type="ECO:0000256" key="7">
    <source>
        <dbReference type="ARBA" id="ARBA00030439"/>
    </source>
</evidence>
<feature type="binding site" evidence="9">
    <location>
        <position position="126"/>
    </location>
    <ligand>
        <name>a divalent metal cation</name>
        <dbReference type="ChEBI" id="CHEBI:60240"/>
    </ligand>
</feature>
<dbReference type="GeneID" id="39735269"/>
<keyword evidence="6 9" id="KW-0012">Acyltransferase</keyword>
<dbReference type="GO" id="GO:0046872">
    <property type="term" value="F:metal ion binding"/>
    <property type="evidence" value="ECO:0007669"/>
    <property type="project" value="UniProtKB-KW"/>
</dbReference>
<keyword evidence="4 9" id="KW-0819">tRNA processing</keyword>